<name>A0A1K2H397_9LACT</name>
<reference evidence="9 12" key="1">
    <citation type="submission" date="2014-12" db="EMBL/GenBank/DDBJ databases">
        <title>Draft genome sequences of 10 type strains of Lactococcus.</title>
        <authorList>
            <person name="Sun Z."/>
            <person name="Zhong Z."/>
            <person name="Liu W."/>
            <person name="Zhang W."/>
            <person name="Zhang H."/>
        </authorList>
    </citation>
    <scope>NUCLEOTIDE SEQUENCE [LARGE SCALE GENOMIC DNA]</scope>
    <source>
        <strain evidence="9 12">DSM 22330</strain>
    </source>
</reference>
<feature type="transmembrane region" description="Helical" evidence="6">
    <location>
        <begin position="803"/>
        <end position="824"/>
    </location>
</feature>
<dbReference type="EMBL" id="JXJT01000003">
    <property type="protein sequence ID" value="PCS04405.1"/>
    <property type="molecule type" value="Genomic_DNA"/>
</dbReference>
<organism evidence="10 11">
    <name type="scientific">Pseudolactococcus chungangensis CAU 28 = DSM 22330</name>
    <dbReference type="NCBI Taxonomy" id="1122154"/>
    <lineage>
        <taxon>Bacteria</taxon>
        <taxon>Bacillati</taxon>
        <taxon>Bacillota</taxon>
        <taxon>Bacilli</taxon>
        <taxon>Lactobacillales</taxon>
        <taxon>Streptococcaceae</taxon>
        <taxon>Pseudolactococcus</taxon>
    </lineage>
</organism>
<reference evidence="10 11" key="2">
    <citation type="submission" date="2016-11" db="EMBL/GenBank/DDBJ databases">
        <authorList>
            <person name="Jaros S."/>
            <person name="Januszkiewicz K."/>
            <person name="Wedrychowicz H."/>
        </authorList>
    </citation>
    <scope>NUCLEOTIDE SEQUENCE [LARGE SCALE GENOMIC DNA]</scope>
    <source>
        <strain evidence="10 11">DSM 22330</strain>
    </source>
</reference>
<dbReference type="Pfam" id="PF12704">
    <property type="entry name" value="MacB_PCD"/>
    <property type="match status" value="1"/>
</dbReference>
<evidence type="ECO:0000259" key="7">
    <source>
        <dbReference type="Pfam" id="PF02687"/>
    </source>
</evidence>
<dbReference type="InterPro" id="IPR003838">
    <property type="entry name" value="ABC3_permease_C"/>
</dbReference>
<evidence type="ECO:0000256" key="2">
    <source>
        <dbReference type="ARBA" id="ARBA00022475"/>
    </source>
</evidence>
<proteinExistence type="predicted"/>
<feature type="domain" description="MacB-like periplasmic core" evidence="8">
    <location>
        <begin position="30"/>
        <end position="221"/>
    </location>
</feature>
<dbReference type="Pfam" id="PF02687">
    <property type="entry name" value="FtsX"/>
    <property type="match status" value="2"/>
</dbReference>
<gene>
    <name evidence="9" type="ORF">RR45_GL001339</name>
    <name evidence="10" type="ORF">SAMN02746068_00091</name>
</gene>
<keyword evidence="2" id="KW-1003">Cell membrane</keyword>
<dbReference type="OrthoDB" id="5137249at2"/>
<evidence type="ECO:0000256" key="5">
    <source>
        <dbReference type="ARBA" id="ARBA00023136"/>
    </source>
</evidence>
<keyword evidence="12" id="KW-1185">Reference proteome</keyword>
<evidence type="ECO:0000313" key="12">
    <source>
        <dbReference type="Proteomes" id="UP000218979"/>
    </source>
</evidence>
<evidence type="ECO:0000256" key="3">
    <source>
        <dbReference type="ARBA" id="ARBA00022692"/>
    </source>
</evidence>
<dbReference type="EMBL" id="FPKS01000001">
    <property type="protein sequence ID" value="SFZ70158.1"/>
    <property type="molecule type" value="Genomic_DNA"/>
</dbReference>
<feature type="transmembrane region" description="Helical" evidence="6">
    <location>
        <begin position="399"/>
        <end position="425"/>
    </location>
</feature>
<keyword evidence="5 6" id="KW-0472">Membrane</keyword>
<dbReference type="PANTHER" id="PTHR30287:SF1">
    <property type="entry name" value="INNER MEMBRANE PROTEIN"/>
    <property type="match status" value="1"/>
</dbReference>
<dbReference type="RefSeq" id="WP_031365720.1">
    <property type="nucleotide sequence ID" value="NZ_FPKS01000001.1"/>
</dbReference>
<feature type="domain" description="ABC3 transporter permease C-terminal" evidence="7">
    <location>
        <begin position="311"/>
        <end position="426"/>
    </location>
</feature>
<evidence type="ECO:0000256" key="4">
    <source>
        <dbReference type="ARBA" id="ARBA00022989"/>
    </source>
</evidence>
<dbReference type="AlphaFoldDB" id="A0A1K2H397"/>
<protein>
    <submittedName>
        <fullName evidence="10">Putative ABC transport system permease protein</fullName>
    </submittedName>
</protein>
<evidence type="ECO:0000256" key="1">
    <source>
        <dbReference type="ARBA" id="ARBA00004651"/>
    </source>
</evidence>
<feature type="transmembrane region" description="Helical" evidence="6">
    <location>
        <begin position="762"/>
        <end position="783"/>
    </location>
</feature>
<dbReference type="Proteomes" id="UP000218979">
    <property type="component" value="Unassembled WGS sequence"/>
</dbReference>
<accession>A0A1K2H397</accession>
<feature type="transmembrane region" description="Helical" evidence="6">
    <location>
        <begin position="311"/>
        <end position="332"/>
    </location>
</feature>
<dbReference type="PANTHER" id="PTHR30287">
    <property type="entry name" value="MEMBRANE COMPONENT OF PREDICTED ABC SUPERFAMILY METABOLITE UPTAKE TRANSPORTER"/>
    <property type="match status" value="1"/>
</dbReference>
<dbReference type="InterPro" id="IPR038766">
    <property type="entry name" value="Membrane_comp_ABC_pdt"/>
</dbReference>
<feature type="transmembrane region" description="Helical" evidence="6">
    <location>
        <begin position="707"/>
        <end position="728"/>
    </location>
</feature>
<sequence length="837" mass="92837">MKNKTIIISSFRNMTQSSKRFISLLFMALLGVGFYAGISSTSQDMLSTLDTYLDQSNAHDLQIQSTLGLSKADVASLEKLSDINSVQGVYTKDELIEPVLNKAATRQKDETAIAKVIGMPDKLDKISLSKGRLPKKNNEIVVEAAYLTKHKMKLGDSLKITDSDLTNETFKIVGTVKSPLYFSKVNRGTTSLGDGQIDYFMYVKPSVFQQDAYSAIALTVKGANQEITSQTAYLDKISVAKKEVESIKEVQEKQRFETVYAAYLNPAATASGLVKRDSLPPAKWYITDRKDDTGYKDFIDATKSIAKVGRVFPVVFYVIAVLISLVSMARMVEEDRSEIGTLKALGFSNSAIALKYGLFSVSATLVGGVLGMFIGLNLIPNLIWNIYTSLFTIPKFIVLFQPVYCLTGLAIALICICGGALVAVYRELIYTPSILMRPKAPKAGKRILLEYVPVIWNQFNFSNKIVMRNLFRYKTRAIVTILGIAGCTALILAGFGLKDSITDIVKYQYGNVFKYDKLVSLKASRDEQPLLNELSQNKEVAHMANLSMATKHVSSHGEAYDVTVIVPDNSQTFKQVINLNDINHNKKAVSLTGNQAIISQKLAKLLKVQEKDSITFKDSRDETHEVKVGKIVENYIQNYVYLSKATSQAIFGGYDTNVVAIKLKDKLSTQADHKFDAFLLTHQSVASVINSRTTVSMINDTMTSLNLVVLILIVSSAILAFVVMYNLATINISERKREIATLKVLGFYDQETDAYITKENMIFTMVGMIIGLVSGVYLCHFIISTCETDTLMFVRHVNTMSFIFAAALTISFTVIVNLITHFSLKKIDMIDALKNIE</sequence>
<evidence type="ECO:0000313" key="11">
    <source>
        <dbReference type="Proteomes" id="UP000185655"/>
    </source>
</evidence>
<keyword evidence="4 6" id="KW-1133">Transmembrane helix</keyword>
<feature type="transmembrane region" description="Helical" evidence="6">
    <location>
        <begin position="353"/>
        <end position="379"/>
    </location>
</feature>
<feature type="domain" description="ABC3 transporter permease C-terminal" evidence="7">
    <location>
        <begin position="711"/>
        <end position="820"/>
    </location>
</feature>
<evidence type="ECO:0000313" key="10">
    <source>
        <dbReference type="EMBL" id="SFZ70158.1"/>
    </source>
</evidence>
<evidence type="ECO:0000313" key="9">
    <source>
        <dbReference type="EMBL" id="PCS04405.1"/>
    </source>
</evidence>
<dbReference type="InterPro" id="IPR025857">
    <property type="entry name" value="MacB_PCD"/>
</dbReference>
<keyword evidence="3 6" id="KW-0812">Transmembrane</keyword>
<evidence type="ECO:0000256" key="6">
    <source>
        <dbReference type="SAM" id="Phobius"/>
    </source>
</evidence>
<dbReference type="STRING" id="1122154.SAMN02746068_00091"/>
<feature type="transmembrane region" description="Helical" evidence="6">
    <location>
        <begin position="21"/>
        <end position="38"/>
    </location>
</feature>
<dbReference type="GO" id="GO:0005886">
    <property type="term" value="C:plasma membrane"/>
    <property type="evidence" value="ECO:0007669"/>
    <property type="project" value="UniProtKB-SubCell"/>
</dbReference>
<evidence type="ECO:0000259" key="8">
    <source>
        <dbReference type="Pfam" id="PF12704"/>
    </source>
</evidence>
<feature type="transmembrane region" description="Helical" evidence="6">
    <location>
        <begin position="477"/>
        <end position="497"/>
    </location>
</feature>
<dbReference type="Proteomes" id="UP000185655">
    <property type="component" value="Unassembled WGS sequence"/>
</dbReference>
<comment type="subcellular location">
    <subcellularLocation>
        <location evidence="1">Cell membrane</location>
        <topology evidence="1">Multi-pass membrane protein</topology>
    </subcellularLocation>
</comment>